<reference evidence="2" key="1">
    <citation type="submission" date="2016-10" db="EMBL/GenBank/DDBJ databases">
        <authorList>
            <person name="Varghese N."/>
        </authorList>
    </citation>
    <scope>NUCLEOTIDE SEQUENCE [LARGE SCALE GENOMIC DNA]</scope>
    <source>
        <strain evidence="2">DSM 20406</strain>
    </source>
</reference>
<keyword evidence="2" id="KW-1185">Reference proteome</keyword>
<dbReference type="Proteomes" id="UP000183028">
    <property type="component" value="Unassembled WGS sequence"/>
</dbReference>
<proteinExistence type="predicted"/>
<dbReference type="RefSeq" id="WP_143122838.1">
    <property type="nucleotide sequence ID" value="NZ_FNYK01000077.1"/>
</dbReference>
<sequence>MIWIVLLIVAAVMGVVIYFAMKSHNKMVADGKIISRRTNFMESAEEFTLSAVYPAQVTEAVKAIDYAEMRTKMQGSNEQQLFKFTGSTWSAQLHKLRDNGTQVVYRFEFTNWKTHNGMPQDGLNMNKLTTAVEKIFLSLDPNTQVRTVPLEFKTKHSIL</sequence>
<gene>
    <name evidence="1" type="ORF">SAMN04487834_10779</name>
</gene>
<organism evidence="1 2">
    <name type="scientific">Sharpea azabuensis</name>
    <dbReference type="NCBI Taxonomy" id="322505"/>
    <lineage>
        <taxon>Bacteria</taxon>
        <taxon>Bacillati</taxon>
        <taxon>Bacillota</taxon>
        <taxon>Erysipelotrichia</taxon>
        <taxon>Erysipelotrichales</taxon>
        <taxon>Coprobacillaceae</taxon>
        <taxon>Sharpea</taxon>
    </lineage>
</organism>
<accession>A0A1H6X6I7</accession>
<name>A0A1H6X6I7_9FIRM</name>
<dbReference type="AlphaFoldDB" id="A0A1H6X6I7"/>
<dbReference type="OrthoDB" id="3035531at2"/>
<protein>
    <submittedName>
        <fullName evidence="1">Uncharacterized protein</fullName>
    </submittedName>
</protein>
<evidence type="ECO:0000313" key="2">
    <source>
        <dbReference type="Proteomes" id="UP000183028"/>
    </source>
</evidence>
<evidence type="ECO:0000313" key="1">
    <source>
        <dbReference type="EMBL" id="SEJ22207.1"/>
    </source>
</evidence>
<dbReference type="EMBL" id="FNYK01000077">
    <property type="protein sequence ID" value="SEJ22207.1"/>
    <property type="molecule type" value="Genomic_DNA"/>
</dbReference>